<dbReference type="InterPro" id="IPR034660">
    <property type="entry name" value="DinB/YfiT-like"/>
</dbReference>
<dbReference type="InterPro" id="IPR017517">
    <property type="entry name" value="Maleyloyr_isom"/>
</dbReference>
<dbReference type="AlphaFoldDB" id="G7H133"/>
<dbReference type="Gene3D" id="1.20.120.450">
    <property type="entry name" value="dinb family like domain"/>
    <property type="match status" value="1"/>
</dbReference>
<dbReference type="STRING" id="1073574.GOARA_043_00690"/>
<name>G7H133_9ACTN</name>
<dbReference type="InterPro" id="IPR017520">
    <property type="entry name" value="CHP03086"/>
</dbReference>
<feature type="domain" description="Mycothiol-dependent maleylpyruvate isomerase metal-binding" evidence="1">
    <location>
        <begin position="8"/>
        <end position="126"/>
    </location>
</feature>
<evidence type="ECO:0000313" key="3">
    <source>
        <dbReference type="Proteomes" id="UP000035088"/>
    </source>
</evidence>
<dbReference type="GO" id="GO:0046872">
    <property type="term" value="F:metal ion binding"/>
    <property type="evidence" value="ECO:0007669"/>
    <property type="project" value="InterPro"/>
</dbReference>
<keyword evidence="3" id="KW-1185">Reference proteome</keyword>
<accession>G7H133</accession>
<dbReference type="EMBL" id="BAEE01000043">
    <property type="protein sequence ID" value="GAB09594.1"/>
    <property type="molecule type" value="Genomic_DNA"/>
</dbReference>
<dbReference type="RefSeq" id="WP_007321669.1">
    <property type="nucleotide sequence ID" value="NZ_BAEE01000043.1"/>
</dbReference>
<dbReference type="NCBIfam" id="TIGR03086">
    <property type="entry name" value="TIGR03086 family metal-binding protein"/>
    <property type="match status" value="1"/>
</dbReference>
<evidence type="ECO:0000259" key="1">
    <source>
        <dbReference type="Pfam" id="PF11716"/>
    </source>
</evidence>
<dbReference type="Pfam" id="PF11716">
    <property type="entry name" value="MDMPI_N"/>
    <property type="match status" value="1"/>
</dbReference>
<protein>
    <recommendedName>
        <fullName evidence="1">Mycothiol-dependent maleylpyruvate isomerase metal-binding domain-containing protein</fullName>
    </recommendedName>
</protein>
<dbReference type="NCBIfam" id="TIGR03083">
    <property type="entry name" value="maleylpyruvate isomerase family mycothiol-dependent enzyme"/>
    <property type="match status" value="1"/>
</dbReference>
<dbReference type="OrthoDB" id="5185819at2"/>
<proteinExistence type="predicted"/>
<gene>
    <name evidence="2" type="ORF">GOARA_043_00690</name>
</gene>
<reference evidence="2 3" key="1">
    <citation type="submission" date="2011-11" db="EMBL/GenBank/DDBJ databases">
        <title>Whole genome shotgun sequence of Gordonia araii NBRC 100433.</title>
        <authorList>
            <person name="Yoshida Y."/>
            <person name="Hosoyama A."/>
            <person name="Tsuchikane K."/>
            <person name="Katsumata H."/>
            <person name="Yamazaki S."/>
            <person name="Fujita N."/>
        </authorList>
    </citation>
    <scope>NUCLEOTIDE SEQUENCE [LARGE SCALE GENOMIC DNA]</scope>
    <source>
        <strain evidence="2 3">NBRC 100433</strain>
    </source>
</reference>
<sequence length="187" mass="20026">MTPTDDLRNALGALSEVVGRIRGNGWTMDTPCESWSVADVLAHVVVVTRKFTAFAAGHTDSPRARPLKYLDADLPGLLEHAALDSARAWKDCDLARICHLPFGTFTAGEAATINSMDVLVHTWDIAIATGIPYAMPPQLLAPAVEMARRLATAEAVAAKQFGPPVLVEDDGPSEAMLLGLTGRDPRR</sequence>
<dbReference type="SUPFAM" id="SSF109854">
    <property type="entry name" value="DinB/YfiT-like putative metalloenzymes"/>
    <property type="match status" value="1"/>
</dbReference>
<dbReference type="Proteomes" id="UP000035088">
    <property type="component" value="Unassembled WGS sequence"/>
</dbReference>
<dbReference type="InterPro" id="IPR024344">
    <property type="entry name" value="MDMPI_metal-binding"/>
</dbReference>
<comment type="caution">
    <text evidence="2">The sequence shown here is derived from an EMBL/GenBank/DDBJ whole genome shotgun (WGS) entry which is preliminary data.</text>
</comment>
<evidence type="ECO:0000313" key="2">
    <source>
        <dbReference type="EMBL" id="GAB09594.1"/>
    </source>
</evidence>
<organism evidence="2 3">
    <name type="scientific">Gordonia araii NBRC 100433</name>
    <dbReference type="NCBI Taxonomy" id="1073574"/>
    <lineage>
        <taxon>Bacteria</taxon>
        <taxon>Bacillati</taxon>
        <taxon>Actinomycetota</taxon>
        <taxon>Actinomycetes</taxon>
        <taxon>Mycobacteriales</taxon>
        <taxon>Gordoniaceae</taxon>
        <taxon>Gordonia</taxon>
    </lineage>
</organism>